<evidence type="ECO:0000256" key="7">
    <source>
        <dbReference type="SAM" id="Phobius"/>
    </source>
</evidence>
<sequence length="898" mass="97495">MQAMKNMGQLFKESDSDSVAMVVVEGEQPLGAEAHRFYDDLMNRLRGDAKHVQHIQDFWGDPLTAAGAQSNDGKAAYVQINLAGNMGGALANESIESVRKAASKTPPPPGVKVFVTGAEALQADLNHAGDKSMAKITLVTVAVVVTMLLIFYRSILTVIVLMLTVGIEIGAASGMVAMLGHHHLINLSTFAVNLLMSLAIAAGTDYGIFLIGRYQEARAGGADPETAYYEMFNGTAHVIAGSGLTIAGATYCLSFTRLPYYQTLGAPCAIGMIVAVLVAVTLGPAIITIGSRLGLFEPKRAMRIRTWRKIGATIVRWPKPILTVSVAIAIIGLAALPGYRTSYDDRRYIPKDIPANAGFLAADRHFSQARMQPEILLIESDHDLRNPADFLVVDKVAKAVFRVPGVARVQAITRPQGTPIEHSSIPFLISTQNVGQLQNLKLIKDRIGEIGALANKLGTMIETMKSMVAIMDNLNGVMHSVINNMTDVQNTIHRLRDDMANFDDTFRPIRSYFYWEKHCFDIPSCWAIRSVFDALDGIDQMTETMDKMVAGMRQVDALLPQMIADFKATVPTMELMYSTFQTMYSTISGFYSQTEELSKDSTAMGKAFDAAKNDDSFYLPPEIFDNPDFKRGLKAFLSPDGKTVRMIVSHRGDPATPEGISEVEPIKNAAIEAVKGTPLEDAKIELGGTAAVYKDMADGSKYDLMIAGIASLCVIFSIMLIVTRALVAALVIVGTVVLSLGASFGLSVLIWQYALGMELHWLVLPMSVTILLAVGSDYNLLLVSRFKEEIPAGIKTGIIRAMGGTGSVVTSAGLVFAFTMGSMVVSDVRIMGQAGATIGLGLLLDTLIVRSFMTPAIATVLGSWFWWPTNIYARRRRYVATVVNRYEAATTSQFERLS</sequence>
<feature type="domain" description="Membrane transport protein MMPL" evidence="8">
    <location>
        <begin position="1"/>
        <end position="321"/>
    </location>
</feature>
<gene>
    <name evidence="9" type="ORF">MSTO_24340</name>
</gene>
<evidence type="ECO:0000256" key="6">
    <source>
        <dbReference type="ARBA" id="ARBA00023136"/>
    </source>
</evidence>
<feature type="transmembrane region" description="Helical" evidence="7">
    <location>
        <begin position="317"/>
        <end position="339"/>
    </location>
</feature>
<feature type="transmembrane region" description="Helical" evidence="7">
    <location>
        <begin position="801"/>
        <end position="825"/>
    </location>
</feature>
<dbReference type="KEGG" id="msto:MSTO_24340"/>
<keyword evidence="6 7" id="KW-0472">Membrane</keyword>
<evidence type="ECO:0000256" key="1">
    <source>
        <dbReference type="ARBA" id="ARBA00004651"/>
    </source>
</evidence>
<dbReference type="InterPro" id="IPR004869">
    <property type="entry name" value="MMPL_dom"/>
</dbReference>
<feature type="transmembrane region" description="Helical" evidence="7">
    <location>
        <begin position="704"/>
        <end position="722"/>
    </location>
</feature>
<name>A0A7I7Q7H2_9MYCO</name>
<dbReference type="SUPFAM" id="SSF82866">
    <property type="entry name" value="Multidrug efflux transporter AcrB transmembrane domain"/>
    <property type="match status" value="2"/>
</dbReference>
<dbReference type="PANTHER" id="PTHR33406:SF6">
    <property type="entry name" value="MEMBRANE PROTEIN YDGH-RELATED"/>
    <property type="match status" value="1"/>
</dbReference>
<feature type="transmembrane region" description="Helical" evidence="7">
    <location>
        <begin position="133"/>
        <end position="152"/>
    </location>
</feature>
<keyword evidence="10" id="KW-1185">Reference proteome</keyword>
<feature type="transmembrane region" description="Helical" evidence="7">
    <location>
        <begin position="729"/>
        <end position="753"/>
    </location>
</feature>
<comment type="similarity">
    <text evidence="2">Belongs to the resistance-nodulation-cell division (RND) (TC 2.A.6) family. MmpL subfamily.</text>
</comment>
<dbReference type="GO" id="GO:0005886">
    <property type="term" value="C:plasma membrane"/>
    <property type="evidence" value="ECO:0007669"/>
    <property type="project" value="UniProtKB-SubCell"/>
</dbReference>
<comment type="subcellular location">
    <subcellularLocation>
        <location evidence="1">Cell membrane</location>
        <topology evidence="1">Multi-pass membrane protein</topology>
    </subcellularLocation>
</comment>
<dbReference type="Pfam" id="PF03176">
    <property type="entry name" value="MMPL"/>
    <property type="match status" value="2"/>
</dbReference>
<dbReference type="PANTHER" id="PTHR33406">
    <property type="entry name" value="MEMBRANE PROTEIN MJ1562-RELATED"/>
    <property type="match status" value="1"/>
</dbReference>
<protein>
    <submittedName>
        <fullName evidence="9">Putative membrane protein, mmpL</fullName>
    </submittedName>
</protein>
<evidence type="ECO:0000256" key="5">
    <source>
        <dbReference type="ARBA" id="ARBA00022989"/>
    </source>
</evidence>
<dbReference type="InterPro" id="IPR004707">
    <property type="entry name" value="MmpL_fam"/>
</dbReference>
<evidence type="ECO:0000313" key="10">
    <source>
        <dbReference type="Proteomes" id="UP000467130"/>
    </source>
</evidence>
<feature type="transmembrane region" description="Helical" evidence="7">
    <location>
        <begin position="269"/>
        <end position="296"/>
    </location>
</feature>
<evidence type="ECO:0000256" key="2">
    <source>
        <dbReference type="ARBA" id="ARBA00010157"/>
    </source>
</evidence>
<evidence type="ECO:0000259" key="8">
    <source>
        <dbReference type="Pfam" id="PF03176"/>
    </source>
</evidence>
<feature type="transmembrane region" description="Helical" evidence="7">
    <location>
        <begin position="759"/>
        <end position="780"/>
    </location>
</feature>
<dbReference type="EMBL" id="AP022587">
    <property type="protein sequence ID" value="BBY22229.1"/>
    <property type="molecule type" value="Genomic_DNA"/>
</dbReference>
<feature type="transmembrane region" description="Helical" evidence="7">
    <location>
        <begin position="158"/>
        <end position="179"/>
    </location>
</feature>
<feature type="transmembrane region" description="Helical" evidence="7">
    <location>
        <begin position="191"/>
        <end position="211"/>
    </location>
</feature>
<evidence type="ECO:0000256" key="4">
    <source>
        <dbReference type="ARBA" id="ARBA00022692"/>
    </source>
</evidence>
<dbReference type="Proteomes" id="UP000467130">
    <property type="component" value="Chromosome"/>
</dbReference>
<dbReference type="InterPro" id="IPR050545">
    <property type="entry name" value="Mycobact_MmpL"/>
</dbReference>
<reference evidence="9 10" key="1">
    <citation type="journal article" date="2019" name="Emerg. Microbes Infect.">
        <title>Comprehensive subspecies identification of 175 nontuberculous mycobacteria species based on 7547 genomic profiles.</title>
        <authorList>
            <person name="Matsumoto Y."/>
            <person name="Kinjo T."/>
            <person name="Motooka D."/>
            <person name="Nabeya D."/>
            <person name="Jung N."/>
            <person name="Uechi K."/>
            <person name="Horii T."/>
            <person name="Iida T."/>
            <person name="Fujita J."/>
            <person name="Nakamura S."/>
        </authorList>
    </citation>
    <scope>NUCLEOTIDE SEQUENCE [LARGE SCALE GENOMIC DNA]</scope>
    <source>
        <strain evidence="9 10">JCM 17783</strain>
    </source>
</reference>
<evidence type="ECO:0000256" key="3">
    <source>
        <dbReference type="ARBA" id="ARBA00022475"/>
    </source>
</evidence>
<dbReference type="Gene3D" id="1.20.1640.10">
    <property type="entry name" value="Multidrug efflux transporter AcrB transmembrane domain"/>
    <property type="match status" value="2"/>
</dbReference>
<accession>A0A7I7Q7H2</accession>
<dbReference type="FunFam" id="1.20.1640.10:FF:000018">
    <property type="entry name" value="Transmembrane transport protein MmpL10"/>
    <property type="match status" value="1"/>
</dbReference>
<dbReference type="NCBIfam" id="TIGR00833">
    <property type="entry name" value="actII"/>
    <property type="match status" value="1"/>
</dbReference>
<evidence type="ECO:0000313" key="9">
    <source>
        <dbReference type="EMBL" id="BBY22229.1"/>
    </source>
</evidence>
<feature type="domain" description="Membrane transport protein MMPL" evidence="8">
    <location>
        <begin position="541"/>
        <end position="872"/>
    </location>
</feature>
<organism evidence="9 10">
    <name type="scientific">Mycobacterium stomatepiae</name>
    <dbReference type="NCBI Taxonomy" id="470076"/>
    <lineage>
        <taxon>Bacteria</taxon>
        <taxon>Bacillati</taxon>
        <taxon>Actinomycetota</taxon>
        <taxon>Actinomycetes</taxon>
        <taxon>Mycobacteriales</taxon>
        <taxon>Mycobacteriaceae</taxon>
        <taxon>Mycobacterium</taxon>
        <taxon>Mycobacterium simiae complex</taxon>
    </lineage>
</organism>
<keyword evidence="3" id="KW-1003">Cell membrane</keyword>
<keyword evidence="5 7" id="KW-1133">Transmembrane helix</keyword>
<feature type="transmembrane region" description="Helical" evidence="7">
    <location>
        <begin position="847"/>
        <end position="867"/>
    </location>
</feature>
<dbReference type="FunFam" id="1.20.1640.10:FF:000020">
    <property type="entry name" value="Transmembrane transport protein MmpL10"/>
    <property type="match status" value="1"/>
</dbReference>
<keyword evidence="4 7" id="KW-0812">Transmembrane</keyword>
<proteinExistence type="inferred from homology"/>
<dbReference type="AlphaFoldDB" id="A0A7I7Q7H2"/>